<proteinExistence type="predicted"/>
<protein>
    <submittedName>
        <fullName evidence="2">Uncharacterized protein</fullName>
    </submittedName>
</protein>
<evidence type="ECO:0000313" key="3">
    <source>
        <dbReference type="Proteomes" id="UP001160390"/>
    </source>
</evidence>
<name>A0AA35M9H7_9HYPO</name>
<accession>A0AA35M9H7</accession>
<evidence type="ECO:0000313" key="2">
    <source>
        <dbReference type="EMBL" id="CAI6093010.1"/>
    </source>
</evidence>
<feature type="compositionally biased region" description="Polar residues" evidence="1">
    <location>
        <begin position="9"/>
        <end position="26"/>
    </location>
</feature>
<comment type="caution">
    <text evidence="2">The sequence shown here is derived from an EMBL/GenBank/DDBJ whole genome shotgun (WGS) entry which is preliminary data.</text>
</comment>
<dbReference type="Proteomes" id="UP001160390">
    <property type="component" value="Unassembled WGS sequence"/>
</dbReference>
<gene>
    <name evidence="2" type="ORF">CCHLO57077_00000049</name>
</gene>
<dbReference type="AlphaFoldDB" id="A0AA35M9H7"/>
<sequence length="77" mass="8353">MADRGREQSGVQLSTMDAGDTSSGSLTQWMTEISDAGMSDAVDNLLTSLVSNFIAYEGIGEPSRLEWHRNRAPSFVT</sequence>
<reference evidence="2" key="1">
    <citation type="submission" date="2023-01" db="EMBL/GenBank/DDBJ databases">
        <authorList>
            <person name="Piombo E."/>
        </authorList>
    </citation>
    <scope>NUCLEOTIDE SEQUENCE</scope>
</reference>
<keyword evidence="3" id="KW-1185">Reference proteome</keyword>
<dbReference type="EMBL" id="CABFNP030001245">
    <property type="protein sequence ID" value="CAI6093010.1"/>
    <property type="molecule type" value="Genomic_DNA"/>
</dbReference>
<feature type="region of interest" description="Disordered" evidence="1">
    <location>
        <begin position="1"/>
        <end position="26"/>
    </location>
</feature>
<organism evidence="2 3">
    <name type="scientific">Clonostachys chloroleuca</name>
    <dbReference type="NCBI Taxonomy" id="1926264"/>
    <lineage>
        <taxon>Eukaryota</taxon>
        <taxon>Fungi</taxon>
        <taxon>Dikarya</taxon>
        <taxon>Ascomycota</taxon>
        <taxon>Pezizomycotina</taxon>
        <taxon>Sordariomycetes</taxon>
        <taxon>Hypocreomycetidae</taxon>
        <taxon>Hypocreales</taxon>
        <taxon>Bionectriaceae</taxon>
        <taxon>Clonostachys</taxon>
    </lineage>
</organism>
<evidence type="ECO:0000256" key="1">
    <source>
        <dbReference type="SAM" id="MobiDB-lite"/>
    </source>
</evidence>